<evidence type="ECO:0000313" key="3">
    <source>
        <dbReference type="Proteomes" id="UP000290172"/>
    </source>
</evidence>
<sequence length="182" mass="20768">MGNLYKDLTNNFTQIPNLIISDTNIKHTSFRLYCYYASKPNGWKIRNADVIEKLGISKDTIASANKNLIENGWVSRFKEKNTDGTFKGSYSYQLYGVPTEIRKNPNSVKAEIGKTSTLSNTKIIGTPTLSNLDYFQMMYEVQQQKEKKGGSSSEYYTSKNGSKKKKQLIFSPKKIIQDEIEF</sequence>
<dbReference type="Pfam" id="PF13730">
    <property type="entry name" value="HTH_36"/>
    <property type="match status" value="1"/>
</dbReference>
<dbReference type="RefSeq" id="WP_128981100.1">
    <property type="nucleotide sequence ID" value="NZ_PDKJ01000006.1"/>
</dbReference>
<dbReference type="EMBL" id="PDKJ01000006">
    <property type="protein sequence ID" value="RXJ68294.1"/>
    <property type="molecule type" value="Genomic_DNA"/>
</dbReference>
<evidence type="ECO:0000256" key="1">
    <source>
        <dbReference type="SAM" id="MobiDB-lite"/>
    </source>
</evidence>
<accession>A0A4Q0YF47</accession>
<name>A0A4Q0YF47_9BACT</name>
<feature type="region of interest" description="Disordered" evidence="1">
    <location>
        <begin position="145"/>
        <end position="166"/>
    </location>
</feature>
<comment type="caution">
    <text evidence="2">The sequence shown here is derived from an EMBL/GenBank/DDBJ whole genome shotgun (WGS) entry which is preliminary data.</text>
</comment>
<dbReference type="SUPFAM" id="SSF46785">
    <property type="entry name" value="Winged helix' DNA-binding domain"/>
    <property type="match status" value="1"/>
</dbReference>
<organism evidence="2 3">
    <name type="scientific">Halarcobacter ebronensis</name>
    <dbReference type="NCBI Taxonomy" id="1462615"/>
    <lineage>
        <taxon>Bacteria</taxon>
        <taxon>Pseudomonadati</taxon>
        <taxon>Campylobacterota</taxon>
        <taxon>Epsilonproteobacteria</taxon>
        <taxon>Campylobacterales</taxon>
        <taxon>Arcobacteraceae</taxon>
        <taxon>Halarcobacter</taxon>
    </lineage>
</organism>
<gene>
    <name evidence="2" type="ORF">CRV08_08570</name>
</gene>
<dbReference type="InterPro" id="IPR036390">
    <property type="entry name" value="WH_DNA-bd_sf"/>
</dbReference>
<dbReference type="Proteomes" id="UP000290172">
    <property type="component" value="Unassembled WGS sequence"/>
</dbReference>
<dbReference type="AlphaFoldDB" id="A0A4Q0YF47"/>
<protein>
    <recommendedName>
        <fullName evidence="4">Helix-turn-helix domain-containing protein</fullName>
    </recommendedName>
</protein>
<feature type="compositionally biased region" description="Polar residues" evidence="1">
    <location>
        <begin position="150"/>
        <end position="160"/>
    </location>
</feature>
<proteinExistence type="predicted"/>
<evidence type="ECO:0008006" key="4">
    <source>
        <dbReference type="Google" id="ProtNLM"/>
    </source>
</evidence>
<evidence type="ECO:0000313" key="2">
    <source>
        <dbReference type="EMBL" id="RXJ68294.1"/>
    </source>
</evidence>
<reference evidence="2 3" key="1">
    <citation type="submission" date="2017-10" db="EMBL/GenBank/DDBJ databases">
        <title>Genomics of the genus Arcobacter.</title>
        <authorList>
            <person name="Perez-Cataluna A."/>
            <person name="Figueras M.J."/>
        </authorList>
    </citation>
    <scope>NUCLEOTIDE SEQUENCE [LARGE SCALE GENOMIC DNA]</scope>
    <source>
        <strain evidence="2 3">CECT 8993</strain>
    </source>
</reference>